<proteinExistence type="predicted"/>
<name>A0A0V0SFR6_9BILA</name>
<feature type="compositionally biased region" description="Polar residues" evidence="1">
    <location>
        <begin position="102"/>
        <end position="117"/>
    </location>
</feature>
<organism evidence="2 3">
    <name type="scientific">Trichinella nelsoni</name>
    <dbReference type="NCBI Taxonomy" id="6336"/>
    <lineage>
        <taxon>Eukaryota</taxon>
        <taxon>Metazoa</taxon>
        <taxon>Ecdysozoa</taxon>
        <taxon>Nematoda</taxon>
        <taxon>Enoplea</taxon>
        <taxon>Dorylaimia</taxon>
        <taxon>Trichinellida</taxon>
        <taxon>Trichinellidae</taxon>
        <taxon>Trichinella</taxon>
    </lineage>
</organism>
<reference evidence="2 3" key="1">
    <citation type="submission" date="2015-01" db="EMBL/GenBank/DDBJ databases">
        <title>Evolution of Trichinella species and genotypes.</title>
        <authorList>
            <person name="Korhonen P.K."/>
            <person name="Edoardo P."/>
            <person name="Giuseppe L.R."/>
            <person name="Gasser R.B."/>
        </authorList>
    </citation>
    <scope>NUCLEOTIDE SEQUENCE [LARGE SCALE GENOMIC DNA]</scope>
    <source>
        <strain evidence="2">ISS37</strain>
    </source>
</reference>
<protein>
    <submittedName>
        <fullName evidence="2">Uncharacterized protein</fullName>
    </submittedName>
</protein>
<evidence type="ECO:0000313" key="3">
    <source>
        <dbReference type="Proteomes" id="UP000054630"/>
    </source>
</evidence>
<dbReference type="EMBL" id="JYDL01000011">
    <property type="protein sequence ID" value="KRX25613.1"/>
    <property type="molecule type" value="Genomic_DNA"/>
</dbReference>
<evidence type="ECO:0000313" key="2">
    <source>
        <dbReference type="EMBL" id="KRX25613.1"/>
    </source>
</evidence>
<evidence type="ECO:0000256" key="1">
    <source>
        <dbReference type="SAM" id="MobiDB-lite"/>
    </source>
</evidence>
<gene>
    <name evidence="2" type="ORF">T07_994</name>
</gene>
<dbReference type="Proteomes" id="UP000054630">
    <property type="component" value="Unassembled WGS sequence"/>
</dbReference>
<feature type="region of interest" description="Disordered" evidence="1">
    <location>
        <begin position="71"/>
        <end position="131"/>
    </location>
</feature>
<dbReference type="OrthoDB" id="10364703at2759"/>
<sequence length="131" mass="14737">MSSSEIVTVPQSGVEKRVRVRFPEHRRGRTLNQPPYKHMLGQRRRCILATTLVSQLLTARQNEMSLTTRLFRSTHPHRPSGCATNSVTKSPRRFGPPDAKSGQPTCVNASEQGTQKNIRAESYLPERMAVP</sequence>
<comment type="caution">
    <text evidence="2">The sequence shown here is derived from an EMBL/GenBank/DDBJ whole genome shotgun (WGS) entry which is preliminary data.</text>
</comment>
<keyword evidence="3" id="KW-1185">Reference proteome</keyword>
<accession>A0A0V0SFR6</accession>
<dbReference type="AlphaFoldDB" id="A0A0V0SFR6"/>